<feature type="compositionally biased region" description="Low complexity" evidence="1">
    <location>
        <begin position="413"/>
        <end position="424"/>
    </location>
</feature>
<reference evidence="3" key="1">
    <citation type="journal article" date="2014" name="Proc. Natl. Acad. Sci. U.S.A.">
        <title>Extensive sampling of basidiomycete genomes demonstrates inadequacy of the white-rot/brown-rot paradigm for wood decay fungi.</title>
        <authorList>
            <person name="Riley R."/>
            <person name="Salamov A.A."/>
            <person name="Brown D.W."/>
            <person name="Nagy L.G."/>
            <person name="Floudas D."/>
            <person name="Held B.W."/>
            <person name="Levasseur A."/>
            <person name="Lombard V."/>
            <person name="Morin E."/>
            <person name="Otillar R."/>
            <person name="Lindquist E.A."/>
            <person name="Sun H."/>
            <person name="LaButti K.M."/>
            <person name="Schmutz J."/>
            <person name="Jabbour D."/>
            <person name="Luo H."/>
            <person name="Baker S.E."/>
            <person name="Pisabarro A.G."/>
            <person name="Walton J.D."/>
            <person name="Blanchette R.A."/>
            <person name="Henrissat B."/>
            <person name="Martin F."/>
            <person name="Cullen D."/>
            <person name="Hibbett D.S."/>
            <person name="Grigoriev I.V."/>
        </authorList>
    </citation>
    <scope>NUCLEOTIDE SEQUENCE [LARGE SCALE GENOMIC DNA]</scope>
    <source>
        <strain evidence="3">PC15</strain>
    </source>
</reference>
<feature type="region of interest" description="Disordered" evidence="1">
    <location>
        <begin position="305"/>
        <end position="356"/>
    </location>
</feature>
<evidence type="ECO:0000313" key="2">
    <source>
        <dbReference type="EMBL" id="KDQ22664.1"/>
    </source>
</evidence>
<feature type="region of interest" description="Disordered" evidence="1">
    <location>
        <begin position="374"/>
        <end position="481"/>
    </location>
</feature>
<evidence type="ECO:0000256" key="1">
    <source>
        <dbReference type="SAM" id="MobiDB-lite"/>
    </source>
</evidence>
<accession>A0A067N476</accession>
<dbReference type="VEuPathDB" id="FungiDB:PLEOSDRAFT_171982"/>
<feature type="compositionally biased region" description="Low complexity" evidence="1">
    <location>
        <begin position="431"/>
        <end position="440"/>
    </location>
</feature>
<sequence length="559" mass="60037">MASLLRSLHAMIRDAGIARYRNASALLVAGRRSDCCGNDSVSTKLSTRQLGSTPHLVDMADSMQQVVRVYLEDAIMCERPPRWAKHAVDFFYVAPASNFLSTNPLLMPPAANELRASVLDAALQLGLMRDDRFAEWIFDDRVVTPNPGSGEVDKRRGEEILQENSVLPGGDGMAGDMSSANSSSTSLNLQVKQLEEAYTALASTRLTRAATRKGGRTGPSHQASQSEVLSFSRQDAVAGSSSTLARSATFFSRSPTTLQIDPAKSNAPFITVTHDDEHDDDDREVSYVSTIWGKELLQSYDIELTSAPPTPVSNSPLSRGPPLPSASSSQSSLHNPARMPPLLSASPTNVSFTSSDNSLLHTPAEVSILPARRVPPPAINIPSEDTTPRLPPTPPLVVKKHHPTSPGSGHFVPITPSSSISQLSSPPPTPYSAASPDSPTLPWTKDQLGDRSSARNKLSPSKPLPTPNSTPSSPSQSPYTSLFSRLSFRRKSKNSVASAGSGKDLPPIPPSSHPSPFQRQSIVFTASKDDDARAYYDKSCLYGCVEIIYIIPVSNNTFA</sequence>
<feature type="compositionally biased region" description="Polar residues" evidence="1">
    <location>
        <begin position="219"/>
        <end position="229"/>
    </location>
</feature>
<dbReference type="OrthoDB" id="3045625at2759"/>
<dbReference type="HOGENOM" id="CLU_487546_0_0_1"/>
<feature type="region of interest" description="Disordered" evidence="1">
    <location>
        <begin position="210"/>
        <end position="229"/>
    </location>
</feature>
<feature type="compositionally biased region" description="Polar residues" evidence="1">
    <location>
        <begin position="345"/>
        <end position="356"/>
    </location>
</feature>
<organism evidence="2 3">
    <name type="scientific">Pleurotus ostreatus (strain PC15)</name>
    <name type="common">Oyster mushroom</name>
    <dbReference type="NCBI Taxonomy" id="1137138"/>
    <lineage>
        <taxon>Eukaryota</taxon>
        <taxon>Fungi</taxon>
        <taxon>Dikarya</taxon>
        <taxon>Basidiomycota</taxon>
        <taxon>Agaricomycotina</taxon>
        <taxon>Agaricomycetes</taxon>
        <taxon>Agaricomycetidae</taxon>
        <taxon>Agaricales</taxon>
        <taxon>Pleurotineae</taxon>
        <taxon>Pleurotaceae</taxon>
        <taxon>Pleurotus</taxon>
    </lineage>
</organism>
<dbReference type="InParanoid" id="A0A067N476"/>
<protein>
    <submittedName>
        <fullName evidence="2">Uncharacterized protein</fullName>
    </submittedName>
</protein>
<dbReference type="Proteomes" id="UP000027073">
    <property type="component" value="Unassembled WGS sequence"/>
</dbReference>
<feature type="compositionally biased region" description="Low complexity" evidence="1">
    <location>
        <begin position="469"/>
        <end position="481"/>
    </location>
</feature>
<proteinExistence type="predicted"/>
<evidence type="ECO:0000313" key="3">
    <source>
        <dbReference type="Proteomes" id="UP000027073"/>
    </source>
</evidence>
<dbReference type="AlphaFoldDB" id="A0A067N476"/>
<feature type="region of interest" description="Disordered" evidence="1">
    <location>
        <begin position="493"/>
        <end position="518"/>
    </location>
</feature>
<name>A0A067N476_PLEO1</name>
<dbReference type="EMBL" id="KL198014">
    <property type="protein sequence ID" value="KDQ22664.1"/>
    <property type="molecule type" value="Genomic_DNA"/>
</dbReference>
<gene>
    <name evidence="2" type="ORF">PLEOSDRAFT_171982</name>
</gene>